<reference evidence="1" key="2">
    <citation type="submission" date="2020-11" db="EMBL/GenBank/DDBJ databases">
        <authorList>
            <person name="McCartney M.A."/>
            <person name="Auch B."/>
            <person name="Kono T."/>
            <person name="Mallez S."/>
            <person name="Becker A."/>
            <person name="Gohl D.M."/>
            <person name="Silverstein K.A.T."/>
            <person name="Koren S."/>
            <person name="Bechman K.B."/>
            <person name="Herman A."/>
            <person name="Abrahante J.E."/>
            <person name="Garbe J."/>
        </authorList>
    </citation>
    <scope>NUCLEOTIDE SEQUENCE</scope>
    <source>
        <strain evidence="1">Duluth1</strain>
        <tissue evidence="1">Whole animal</tissue>
    </source>
</reference>
<gene>
    <name evidence="1" type="ORF">DPMN_183193</name>
</gene>
<dbReference type="AlphaFoldDB" id="A0A9D4DGY6"/>
<keyword evidence="2" id="KW-1185">Reference proteome</keyword>
<name>A0A9D4DGY6_DREPO</name>
<dbReference type="EMBL" id="JAIWYP010000010">
    <property type="protein sequence ID" value="KAH3748743.1"/>
    <property type="molecule type" value="Genomic_DNA"/>
</dbReference>
<accession>A0A9D4DGY6</accession>
<reference evidence="1" key="1">
    <citation type="journal article" date="2019" name="bioRxiv">
        <title>The Genome of the Zebra Mussel, Dreissena polymorpha: A Resource for Invasive Species Research.</title>
        <authorList>
            <person name="McCartney M.A."/>
            <person name="Auch B."/>
            <person name="Kono T."/>
            <person name="Mallez S."/>
            <person name="Zhang Y."/>
            <person name="Obille A."/>
            <person name="Becker A."/>
            <person name="Abrahante J.E."/>
            <person name="Garbe J."/>
            <person name="Badalamenti J.P."/>
            <person name="Herman A."/>
            <person name="Mangelson H."/>
            <person name="Liachko I."/>
            <person name="Sullivan S."/>
            <person name="Sone E.D."/>
            <person name="Koren S."/>
            <person name="Silverstein K.A.T."/>
            <person name="Beckman K.B."/>
            <person name="Gohl D.M."/>
        </authorList>
    </citation>
    <scope>NUCLEOTIDE SEQUENCE</scope>
    <source>
        <strain evidence="1">Duluth1</strain>
        <tissue evidence="1">Whole animal</tissue>
    </source>
</reference>
<organism evidence="1 2">
    <name type="scientific">Dreissena polymorpha</name>
    <name type="common">Zebra mussel</name>
    <name type="synonym">Mytilus polymorpha</name>
    <dbReference type="NCBI Taxonomy" id="45954"/>
    <lineage>
        <taxon>Eukaryota</taxon>
        <taxon>Metazoa</taxon>
        <taxon>Spiralia</taxon>
        <taxon>Lophotrochozoa</taxon>
        <taxon>Mollusca</taxon>
        <taxon>Bivalvia</taxon>
        <taxon>Autobranchia</taxon>
        <taxon>Heteroconchia</taxon>
        <taxon>Euheterodonta</taxon>
        <taxon>Imparidentia</taxon>
        <taxon>Neoheterodontei</taxon>
        <taxon>Myida</taxon>
        <taxon>Dreissenoidea</taxon>
        <taxon>Dreissenidae</taxon>
        <taxon>Dreissena</taxon>
    </lineage>
</organism>
<evidence type="ECO:0000313" key="1">
    <source>
        <dbReference type="EMBL" id="KAH3748743.1"/>
    </source>
</evidence>
<sequence length="677" mass="76365">MSEPCLERLQTTWSDDLCKALHDMNIRQLVLQVQINVLSVSVVLPSMSKLDYLDIVQSDLNQELCIPASLTTISLRHATCSASFIHMLLVKLSSLHYSIECGFDECTADSLKEHVCKDACDMSNMTIWFAGCSYEFYELFRDTSLFDMKLLTADDVVLASGILPSLSKLQILQLWGNVFGHFDFQFPSSLRKLIIHRGYCFREWLCDLMISISSLGHPIVCQVYDLELLPICDFNTSSSLILASEMISIFTLFDMSNIELHVKTGSSEFFEMFRDTNIPTLWLGTTDAASHASQILPTLCNLQSLNLLGYFMDRCDLQLPVSLQTLIVQEGYCSPEWLCSLITALSSLGHPIICKLYGLELQSICPVNASSSQTKASEISNLISCDMSNIELFVKTGSNALFEMFRDTSLRTLWIGTAAAASHVSQILPTLCNLETLHLWGYYMDRCDLQLPVSLQTLTFQEVFCSTEWLCSLMISLSAIGHRTICKMYHLELQPSDSDNTSNMQIQPYEIISNLNSCDMSNINLHVETGSRELFELFRDTNLNRLSLGTATAASHVSQILPTLCNLEKLYLWGSYMDRCDLQMPVSLQTLIFQEVYCSTEWLSSLMKSLSSIGHRIICKLYYLEHQPSDAINISSSQLQASHLMSCDMSNIEIHVKTCSSELFEVFRDACIFFINN</sequence>
<proteinExistence type="predicted"/>
<evidence type="ECO:0000313" key="2">
    <source>
        <dbReference type="Proteomes" id="UP000828390"/>
    </source>
</evidence>
<comment type="caution">
    <text evidence="1">The sequence shown here is derived from an EMBL/GenBank/DDBJ whole genome shotgun (WGS) entry which is preliminary data.</text>
</comment>
<protein>
    <submittedName>
        <fullName evidence="1">Uncharacterized protein</fullName>
    </submittedName>
</protein>
<dbReference type="Proteomes" id="UP000828390">
    <property type="component" value="Unassembled WGS sequence"/>
</dbReference>